<dbReference type="InterPro" id="IPR005186">
    <property type="entry name" value="FlaG"/>
</dbReference>
<dbReference type="SUPFAM" id="SSF160214">
    <property type="entry name" value="FlaG-like"/>
    <property type="match status" value="1"/>
</dbReference>
<gene>
    <name evidence="2" type="ORF">Q8A64_10350</name>
</gene>
<organism evidence="2 3">
    <name type="scientific">Keguizhuia sedimenti</name>
    <dbReference type="NCBI Taxonomy" id="3064264"/>
    <lineage>
        <taxon>Bacteria</taxon>
        <taxon>Pseudomonadati</taxon>
        <taxon>Pseudomonadota</taxon>
        <taxon>Betaproteobacteria</taxon>
        <taxon>Burkholderiales</taxon>
        <taxon>Oxalobacteraceae</taxon>
        <taxon>Keguizhuia</taxon>
    </lineage>
</organism>
<keyword evidence="2" id="KW-0966">Cell projection</keyword>
<keyword evidence="2" id="KW-0969">Cilium</keyword>
<name>A0ABU1BRV5_9BURK</name>
<evidence type="ECO:0000313" key="3">
    <source>
        <dbReference type="Proteomes" id="UP001225596"/>
    </source>
</evidence>
<proteinExistence type="predicted"/>
<dbReference type="Gene3D" id="3.30.160.170">
    <property type="entry name" value="FlaG-like"/>
    <property type="match status" value="1"/>
</dbReference>
<dbReference type="EMBL" id="JAUYVH010000005">
    <property type="protein sequence ID" value="MDQ9170809.1"/>
    <property type="molecule type" value="Genomic_DNA"/>
</dbReference>
<feature type="region of interest" description="Disordered" evidence="1">
    <location>
        <begin position="1"/>
        <end position="44"/>
    </location>
</feature>
<sequence length="126" mass="13367">MDIKTLSHTGSHTSAPNDTGAFRSAPAPAPQGRPAVASVAPQAAIRQPDPKAAIEQINQALESINKTMQSLSADLEFVVDAETGRSVVKVTDKQTGEIIRQMPSKEALEIAQALDKVQGLLIRQKA</sequence>
<dbReference type="RefSeq" id="WP_338436743.1">
    <property type="nucleotide sequence ID" value="NZ_JAUYVH010000005.1"/>
</dbReference>
<protein>
    <submittedName>
        <fullName evidence="2">Flagellar protein FlaG</fullName>
    </submittedName>
</protein>
<evidence type="ECO:0000313" key="2">
    <source>
        <dbReference type="EMBL" id="MDQ9170809.1"/>
    </source>
</evidence>
<dbReference type="InterPro" id="IPR035924">
    <property type="entry name" value="FlaG-like_sf"/>
</dbReference>
<dbReference type="PANTHER" id="PTHR37166">
    <property type="entry name" value="PROTEIN FLAG"/>
    <property type="match status" value="1"/>
</dbReference>
<keyword evidence="2" id="KW-0282">Flagellum</keyword>
<dbReference type="Pfam" id="PF03646">
    <property type="entry name" value="FlaG"/>
    <property type="match status" value="1"/>
</dbReference>
<accession>A0ABU1BRV5</accession>
<comment type="caution">
    <text evidence="2">The sequence shown here is derived from an EMBL/GenBank/DDBJ whole genome shotgun (WGS) entry which is preliminary data.</text>
</comment>
<dbReference type="Proteomes" id="UP001225596">
    <property type="component" value="Unassembled WGS sequence"/>
</dbReference>
<reference evidence="2 3" key="1">
    <citation type="submission" date="2023-08" db="EMBL/GenBank/DDBJ databases">
        <title>Oxalobacteraceae gen .nov., isolated from river sludge outside the plant.</title>
        <authorList>
            <person name="Zhao S.Y."/>
        </authorList>
    </citation>
    <scope>NUCLEOTIDE SEQUENCE [LARGE SCALE GENOMIC DNA]</scope>
    <source>
        <strain evidence="2 3">R-40</strain>
    </source>
</reference>
<dbReference type="PANTHER" id="PTHR37166:SF1">
    <property type="entry name" value="PROTEIN FLAG"/>
    <property type="match status" value="1"/>
</dbReference>
<evidence type="ECO:0000256" key="1">
    <source>
        <dbReference type="SAM" id="MobiDB-lite"/>
    </source>
</evidence>
<keyword evidence="3" id="KW-1185">Reference proteome</keyword>
<feature type="compositionally biased region" description="Polar residues" evidence="1">
    <location>
        <begin position="1"/>
        <end position="17"/>
    </location>
</feature>